<keyword evidence="2" id="KW-1133">Transmembrane helix</keyword>
<proteinExistence type="predicted"/>
<keyword evidence="2" id="KW-0472">Membrane</keyword>
<dbReference type="AlphaFoldDB" id="A0A4Y7LDG1"/>
<keyword evidence="2" id="KW-0812">Transmembrane</keyword>
<dbReference type="Proteomes" id="UP000316621">
    <property type="component" value="Chromosome 11"/>
</dbReference>
<dbReference type="PANTHER" id="PTHR24177">
    <property type="entry name" value="CASKIN"/>
    <property type="match status" value="1"/>
</dbReference>
<dbReference type="PANTHER" id="PTHR24177:SF292">
    <property type="entry name" value="ANKYRIN REPEAT FAMILY PROTEIN-RELATED"/>
    <property type="match status" value="1"/>
</dbReference>
<evidence type="ECO:0000256" key="2">
    <source>
        <dbReference type="SAM" id="Phobius"/>
    </source>
</evidence>
<accession>A0A4Y7LDG1</accession>
<keyword evidence="1" id="KW-0040">ANK repeat</keyword>
<keyword evidence="5" id="KW-1185">Reference proteome</keyword>
<organism evidence="4 5">
    <name type="scientific">Papaver somniferum</name>
    <name type="common">Opium poppy</name>
    <dbReference type="NCBI Taxonomy" id="3469"/>
    <lineage>
        <taxon>Eukaryota</taxon>
        <taxon>Viridiplantae</taxon>
        <taxon>Streptophyta</taxon>
        <taxon>Embryophyta</taxon>
        <taxon>Tracheophyta</taxon>
        <taxon>Spermatophyta</taxon>
        <taxon>Magnoliopsida</taxon>
        <taxon>Ranunculales</taxon>
        <taxon>Papaveraceae</taxon>
        <taxon>Papaveroideae</taxon>
        <taxon>Papaver</taxon>
    </lineage>
</organism>
<reference evidence="4 5" key="1">
    <citation type="journal article" date="2018" name="Science">
        <title>The opium poppy genome and morphinan production.</title>
        <authorList>
            <person name="Guo L."/>
            <person name="Winzer T."/>
            <person name="Yang X."/>
            <person name="Li Y."/>
            <person name="Ning Z."/>
            <person name="He Z."/>
            <person name="Teodor R."/>
            <person name="Lu Y."/>
            <person name="Bowser T.A."/>
            <person name="Graham I.A."/>
            <person name="Ye K."/>
        </authorList>
    </citation>
    <scope>NUCLEOTIDE SEQUENCE [LARGE SCALE GENOMIC DNA]</scope>
    <source>
        <strain evidence="5">cv. HN1</strain>
        <tissue evidence="4">Leaves</tissue>
    </source>
</reference>
<dbReference type="SMART" id="SM00248">
    <property type="entry name" value="ANK"/>
    <property type="match status" value="4"/>
</dbReference>
<dbReference type="Pfam" id="PF13962">
    <property type="entry name" value="PGG"/>
    <property type="match status" value="1"/>
</dbReference>
<protein>
    <recommendedName>
        <fullName evidence="3">PGG domain-containing protein</fullName>
    </recommendedName>
</protein>
<evidence type="ECO:0000259" key="3">
    <source>
        <dbReference type="Pfam" id="PF13962"/>
    </source>
</evidence>
<dbReference type="OrthoDB" id="20727at2759"/>
<dbReference type="Pfam" id="PF12796">
    <property type="entry name" value="Ank_2"/>
    <property type="match status" value="1"/>
</dbReference>
<dbReference type="PROSITE" id="PS50297">
    <property type="entry name" value="ANK_REP_REGION"/>
    <property type="match status" value="1"/>
</dbReference>
<dbReference type="OMA" id="EVPITIC"/>
<gene>
    <name evidence="4" type="ORF">C5167_045010</name>
</gene>
<dbReference type="Gene3D" id="1.25.40.20">
    <property type="entry name" value="Ankyrin repeat-containing domain"/>
    <property type="match status" value="2"/>
</dbReference>
<feature type="transmembrane region" description="Helical" evidence="2">
    <location>
        <begin position="467"/>
        <end position="488"/>
    </location>
</feature>
<feature type="transmembrane region" description="Helical" evidence="2">
    <location>
        <begin position="508"/>
        <end position="531"/>
    </location>
</feature>
<dbReference type="InterPro" id="IPR026961">
    <property type="entry name" value="PGG_dom"/>
</dbReference>
<dbReference type="GO" id="GO:0016020">
    <property type="term" value="C:membrane"/>
    <property type="evidence" value="ECO:0007669"/>
    <property type="project" value="TreeGrafter"/>
</dbReference>
<evidence type="ECO:0000256" key="1">
    <source>
        <dbReference type="PROSITE-ProRule" id="PRU00023"/>
    </source>
</evidence>
<dbReference type="InterPro" id="IPR002110">
    <property type="entry name" value="Ankyrin_rpt"/>
</dbReference>
<dbReference type="InterPro" id="IPR036770">
    <property type="entry name" value="Ankyrin_rpt-contain_sf"/>
</dbReference>
<sequence length="619" mass="69700">METTGSTATEGVPSVEISIPTEQRSFSYDHYYQTTDYGRNLDLYRPLLEAAMENKWTSVTDLINNHPSSVEVPITICGRTALHIAAGAGHSTFVLKLVELMPAEALELKDKYDGNTALHLAVIAGLDDAVKQMVQKNRNLTRVCNKKGLNPLLNAAIHVTVKHREIISFLSGVMKDEEPSNFRDHLGAYLICSITRAGIYELAYNLIREHPSLATAQEDNGNTMLDVLAEDCNVQRPAFVRQSAMYFQLSRTRQYRFIDKPSTFLEMLFYPGPIYRGFRSEQLRSSIILPELVKIIFEEVSHMSKEDMYPFFFRSNFLKIAAETGSIEILKRCISTYPDQLWFPREGRNIFQLAVENRQDNIFDYLYDHMNADEKILTTRTVDSNGGNILHVAAKIAPPSRLNIYSRPVLQMQREINWYKKVENRVPPALRKMRNDQGETPPEVFTREHKDLVKNAEAYMIRTAESCLIVAALVATVAFAAAFTAPGGNFSDSDATNKGKPIFLGKKSFLLFMVLDALALFSSTYSIQVFLSAYGMTHSEARYQSVIPTKLMMGFVCLKISVVSVMIAFSIALSIILGNTYVWAPYVIGGVACFCSSPSLGYLFGLRLNHVAIYYPKNF</sequence>
<dbReference type="SUPFAM" id="SSF48403">
    <property type="entry name" value="Ankyrin repeat"/>
    <property type="match status" value="2"/>
</dbReference>
<evidence type="ECO:0000313" key="4">
    <source>
        <dbReference type="EMBL" id="RZC82229.1"/>
    </source>
</evidence>
<evidence type="ECO:0000313" key="5">
    <source>
        <dbReference type="Proteomes" id="UP000316621"/>
    </source>
</evidence>
<dbReference type="EMBL" id="CM010725">
    <property type="protein sequence ID" value="RZC82229.1"/>
    <property type="molecule type" value="Genomic_DNA"/>
</dbReference>
<feature type="domain" description="PGG" evidence="3">
    <location>
        <begin position="460"/>
        <end position="575"/>
    </location>
</feature>
<name>A0A4Y7LDG1_PAPSO</name>
<dbReference type="PROSITE" id="PS50088">
    <property type="entry name" value="ANK_REPEAT"/>
    <property type="match status" value="1"/>
</dbReference>
<dbReference type="Gramene" id="RZC82229">
    <property type="protein sequence ID" value="RZC82229"/>
    <property type="gene ID" value="C5167_045010"/>
</dbReference>
<feature type="transmembrane region" description="Helical" evidence="2">
    <location>
        <begin position="551"/>
        <end position="577"/>
    </location>
</feature>
<feature type="repeat" description="ANK" evidence="1">
    <location>
        <begin position="113"/>
        <end position="145"/>
    </location>
</feature>
<feature type="transmembrane region" description="Helical" evidence="2">
    <location>
        <begin position="583"/>
        <end position="604"/>
    </location>
</feature>